<proteinExistence type="predicted"/>
<dbReference type="RefSeq" id="WP_216799272.1">
    <property type="nucleotide sequence ID" value="NZ_CP076723.1"/>
</dbReference>
<dbReference type="InterPro" id="IPR026350">
    <property type="entry name" value="GxxExxY"/>
</dbReference>
<dbReference type="Pfam" id="PF13366">
    <property type="entry name" value="PDDEXK_3"/>
    <property type="match status" value="1"/>
</dbReference>
<dbReference type="EMBL" id="CP076723">
    <property type="protein sequence ID" value="QWV92467.1"/>
    <property type="molecule type" value="Genomic_DNA"/>
</dbReference>
<dbReference type="Proteomes" id="UP000683557">
    <property type="component" value="Chromosome"/>
</dbReference>
<organism evidence="1 2">
    <name type="scientific">Geomonas oryzisoli</name>
    <dbReference type="NCBI Taxonomy" id="2847992"/>
    <lineage>
        <taxon>Bacteria</taxon>
        <taxon>Pseudomonadati</taxon>
        <taxon>Thermodesulfobacteriota</taxon>
        <taxon>Desulfuromonadia</taxon>
        <taxon>Geobacterales</taxon>
        <taxon>Geobacteraceae</taxon>
        <taxon>Geomonas</taxon>
    </lineage>
</organism>
<protein>
    <submittedName>
        <fullName evidence="1">GxxExxY protein</fullName>
    </submittedName>
</protein>
<dbReference type="NCBIfam" id="TIGR04256">
    <property type="entry name" value="GxxExxY"/>
    <property type="match status" value="1"/>
</dbReference>
<accession>A0ABX8J622</accession>
<keyword evidence="2" id="KW-1185">Reference proteome</keyword>
<name>A0ABX8J622_9BACT</name>
<evidence type="ECO:0000313" key="2">
    <source>
        <dbReference type="Proteomes" id="UP000683557"/>
    </source>
</evidence>
<reference evidence="1 2" key="1">
    <citation type="submission" date="2021-06" db="EMBL/GenBank/DDBJ databases">
        <title>Gemonas diversity in paddy soil.</title>
        <authorList>
            <person name="Liu G."/>
        </authorList>
    </citation>
    <scope>NUCLEOTIDE SEQUENCE [LARGE SCALE GENOMIC DNA]</scope>
    <source>
        <strain evidence="1 2">RG10</strain>
    </source>
</reference>
<evidence type="ECO:0000313" key="1">
    <source>
        <dbReference type="EMBL" id="QWV92467.1"/>
    </source>
</evidence>
<gene>
    <name evidence="1" type="ORF">KP004_14825</name>
</gene>
<sequence>METIDEVGRSVLGAAINVHSHLGPGLLEAAYQKCLCYELQLQGFTVDCEVALPLRYRDLCLDLSYRVDMIVNNCVLIENKCVDKIIPLHEAQLLTYLRLSGLKLGYVLNWNVSLMKNGMKRMVNNLGR</sequence>